<evidence type="ECO:0000313" key="2">
    <source>
        <dbReference type="EMBL" id="SPD19759.1"/>
    </source>
</evidence>
<evidence type="ECO:0000259" key="1">
    <source>
        <dbReference type="PROSITE" id="PS50879"/>
    </source>
</evidence>
<dbReference type="InterPro" id="IPR036397">
    <property type="entry name" value="RNaseH_sf"/>
</dbReference>
<sequence length="935" mass="106958">MAAGGTSRSSRKAYARQIHNVLVTQKTDKKQRLEDLPITFTEEDARKVFHPHDDALVVTLEIAGYSTRRVLIDNGSSADIIYLTAFQQMKIAGTYPKQATKKVNFLVVDCPSAYNAIIGRPTLNRLRAVTSTYHLLVRFPTENGIGEMKGDQVMARECYLTTVDAEQVHQTLIVEERQNIAEPTEELEEIALIEGNEEKTTRIGTSMTKEIRDLVVSFLRKNADVFAWSHDDMPGISTEVIAHKLNVNPSISPVKQKRRVFAPERNAAVMEEVDKLLKAGFIREVYYPEWLANVTNWWTPQPGHKLLSFMDAFSGYNQIQMTEEDQEKTAFITSRGLFCYKVMPFGLKNAGATYQRLVNKMFHGQIGRNVEVYVDDMLVKSKKDEGPSRGFKRNLPSIKKRGIEANPDKIKAILEMSPPKTIKEVQSLTGKAAALNRFVSRSTDKCLPFFRTLRKAFQWTEECQKAFEELKVYLSSTTVTQPLPDGPKLWPISLRNSLIHGMMKGNSEEGKAWTDKFEYAFQLRFRATNNEAEYEALLAGLKLSESMGIKNLIVKSDSQLIIGQVKGEYEAKESRMKKYLTVVKNLLTHFKKVELLQIPREENEAADRLARLASSGVEVDGFIEIQGRPSTEAEMVNSITDDPTWMLPIIRYLKEGTLPADRTEAHKLRIRASRFQLLGGILYKMGFSRPHLRCLSPEEADYVIREVHEGVCGNHSGARSLAHKLTRAGYYWPSLLHDATQYVKACDKCQRFANIPRVPPEEITPITSPWPFAQWGLDIMGPFPVWTKQAKFLVVAIDYFTKWVEAEPLATISEKNIKGRTFHKEEENEGQLRLNLDLLDETRERAARRIALYQGKMARYYNTKVKFRCFEIGDWVLRKVTQATKDPSQGKLGPNWEGPYKIIQYYRRGTYHLEDRHGKRLPHPWNAEHLKKYYP</sequence>
<dbReference type="InterPro" id="IPR012337">
    <property type="entry name" value="RNaseH-like_sf"/>
</dbReference>
<protein>
    <recommendedName>
        <fullName evidence="1">RNase H type-1 domain-containing protein</fullName>
    </recommendedName>
</protein>
<dbReference type="SUPFAM" id="SSF53098">
    <property type="entry name" value="Ribonuclease H-like"/>
    <property type="match status" value="1"/>
</dbReference>
<dbReference type="CDD" id="cd09279">
    <property type="entry name" value="RNase_HI_like"/>
    <property type="match status" value="1"/>
</dbReference>
<dbReference type="EMBL" id="OIVN01004886">
    <property type="protein sequence ID" value="SPD19759.1"/>
    <property type="molecule type" value="Genomic_DNA"/>
</dbReference>
<gene>
    <name evidence="2" type="ORF">FSB_LOCUS47641</name>
</gene>
<reference evidence="2" key="1">
    <citation type="submission" date="2018-02" db="EMBL/GenBank/DDBJ databases">
        <authorList>
            <person name="Cohen D.B."/>
            <person name="Kent A.D."/>
        </authorList>
    </citation>
    <scope>NUCLEOTIDE SEQUENCE</scope>
</reference>
<dbReference type="InterPro" id="IPR043502">
    <property type="entry name" value="DNA/RNA_pol_sf"/>
</dbReference>
<dbReference type="Pfam" id="PF00078">
    <property type="entry name" value="RVT_1"/>
    <property type="match status" value="1"/>
</dbReference>
<dbReference type="PANTHER" id="PTHR48475:SF2">
    <property type="entry name" value="RIBONUCLEASE H"/>
    <property type="match status" value="1"/>
</dbReference>
<dbReference type="InterPro" id="IPR041588">
    <property type="entry name" value="Integrase_H2C2"/>
</dbReference>
<dbReference type="InterPro" id="IPR002156">
    <property type="entry name" value="RNaseH_domain"/>
</dbReference>
<dbReference type="AlphaFoldDB" id="A0A2N9I6X1"/>
<dbReference type="Gene3D" id="3.30.70.270">
    <property type="match status" value="2"/>
</dbReference>
<dbReference type="InterPro" id="IPR043128">
    <property type="entry name" value="Rev_trsase/Diguanyl_cyclase"/>
</dbReference>
<dbReference type="CDD" id="cd01647">
    <property type="entry name" value="RT_LTR"/>
    <property type="match status" value="1"/>
</dbReference>
<dbReference type="Gene3D" id="3.10.10.10">
    <property type="entry name" value="HIV Type 1 Reverse Transcriptase, subunit A, domain 1"/>
    <property type="match status" value="1"/>
</dbReference>
<organism evidence="2">
    <name type="scientific">Fagus sylvatica</name>
    <name type="common">Beechnut</name>
    <dbReference type="NCBI Taxonomy" id="28930"/>
    <lineage>
        <taxon>Eukaryota</taxon>
        <taxon>Viridiplantae</taxon>
        <taxon>Streptophyta</taxon>
        <taxon>Embryophyta</taxon>
        <taxon>Tracheophyta</taxon>
        <taxon>Spermatophyta</taxon>
        <taxon>Magnoliopsida</taxon>
        <taxon>eudicotyledons</taxon>
        <taxon>Gunneridae</taxon>
        <taxon>Pentapetalae</taxon>
        <taxon>rosids</taxon>
        <taxon>fabids</taxon>
        <taxon>Fagales</taxon>
        <taxon>Fagaceae</taxon>
        <taxon>Fagus</taxon>
    </lineage>
</organism>
<dbReference type="Gene3D" id="1.10.340.70">
    <property type="match status" value="1"/>
</dbReference>
<dbReference type="InterPro" id="IPR000477">
    <property type="entry name" value="RT_dom"/>
</dbReference>
<dbReference type="GO" id="GO:0003676">
    <property type="term" value="F:nucleic acid binding"/>
    <property type="evidence" value="ECO:0007669"/>
    <property type="project" value="InterPro"/>
</dbReference>
<proteinExistence type="predicted"/>
<accession>A0A2N9I6X1</accession>
<dbReference type="SUPFAM" id="SSF56672">
    <property type="entry name" value="DNA/RNA polymerases"/>
    <property type="match status" value="1"/>
</dbReference>
<dbReference type="Pfam" id="PF13456">
    <property type="entry name" value="RVT_3"/>
    <property type="match status" value="1"/>
</dbReference>
<feature type="domain" description="RNase H type-1" evidence="1">
    <location>
        <begin position="506"/>
        <end position="615"/>
    </location>
</feature>
<dbReference type="Pfam" id="PF17921">
    <property type="entry name" value="Integrase_H2C2"/>
    <property type="match status" value="1"/>
</dbReference>
<dbReference type="PROSITE" id="PS50879">
    <property type="entry name" value="RNASE_H_1"/>
    <property type="match status" value="1"/>
</dbReference>
<dbReference type="GO" id="GO:0004523">
    <property type="term" value="F:RNA-DNA hybrid ribonuclease activity"/>
    <property type="evidence" value="ECO:0007669"/>
    <property type="project" value="InterPro"/>
</dbReference>
<name>A0A2N9I6X1_FAGSY</name>
<dbReference type="Gene3D" id="3.30.420.10">
    <property type="entry name" value="Ribonuclease H-like superfamily/Ribonuclease H"/>
    <property type="match status" value="2"/>
</dbReference>
<dbReference type="PANTHER" id="PTHR48475">
    <property type="entry name" value="RIBONUCLEASE H"/>
    <property type="match status" value="1"/>
</dbReference>